<evidence type="ECO:0008006" key="4">
    <source>
        <dbReference type="Google" id="ProtNLM"/>
    </source>
</evidence>
<evidence type="ECO:0000313" key="2">
    <source>
        <dbReference type="EMBL" id="GGO98048.1"/>
    </source>
</evidence>
<dbReference type="EMBL" id="BMMS01000036">
    <property type="protein sequence ID" value="GGO98048.1"/>
    <property type="molecule type" value="Genomic_DNA"/>
</dbReference>
<organism evidence="2 3">
    <name type="scientific">Wenjunlia tyrosinilytica</name>
    <dbReference type="NCBI Taxonomy" id="1544741"/>
    <lineage>
        <taxon>Bacteria</taxon>
        <taxon>Bacillati</taxon>
        <taxon>Actinomycetota</taxon>
        <taxon>Actinomycetes</taxon>
        <taxon>Kitasatosporales</taxon>
        <taxon>Streptomycetaceae</taxon>
        <taxon>Wenjunlia</taxon>
    </lineage>
</organism>
<name>A0A917ZY28_9ACTN</name>
<evidence type="ECO:0000313" key="3">
    <source>
        <dbReference type="Proteomes" id="UP000641932"/>
    </source>
</evidence>
<feature type="signal peptide" evidence="1">
    <location>
        <begin position="1"/>
        <end position="16"/>
    </location>
</feature>
<keyword evidence="1" id="KW-0732">Signal</keyword>
<evidence type="ECO:0000256" key="1">
    <source>
        <dbReference type="SAM" id="SignalP"/>
    </source>
</evidence>
<comment type="caution">
    <text evidence="2">The sequence shown here is derived from an EMBL/GenBank/DDBJ whole genome shotgun (WGS) entry which is preliminary data.</text>
</comment>
<dbReference type="PROSITE" id="PS51257">
    <property type="entry name" value="PROKAR_LIPOPROTEIN"/>
    <property type="match status" value="1"/>
</dbReference>
<dbReference type="AlphaFoldDB" id="A0A917ZY28"/>
<feature type="chain" id="PRO_5038381329" description="Lipoprotein" evidence="1">
    <location>
        <begin position="17"/>
        <end position="113"/>
    </location>
</feature>
<gene>
    <name evidence="2" type="ORF">GCM10012280_61270</name>
</gene>
<dbReference type="Proteomes" id="UP000641932">
    <property type="component" value="Unassembled WGS sequence"/>
</dbReference>
<reference evidence="2" key="1">
    <citation type="journal article" date="2014" name="Int. J. Syst. Evol. Microbiol.">
        <title>Complete genome sequence of Corynebacterium casei LMG S-19264T (=DSM 44701T), isolated from a smear-ripened cheese.</title>
        <authorList>
            <consortium name="US DOE Joint Genome Institute (JGI-PGF)"/>
            <person name="Walter F."/>
            <person name="Albersmeier A."/>
            <person name="Kalinowski J."/>
            <person name="Ruckert C."/>
        </authorList>
    </citation>
    <scope>NUCLEOTIDE SEQUENCE</scope>
    <source>
        <strain evidence="2">CGMCC 4.7201</strain>
    </source>
</reference>
<protein>
    <recommendedName>
        <fullName evidence="4">Lipoprotein</fullName>
    </recommendedName>
</protein>
<proteinExistence type="predicted"/>
<reference evidence="2" key="2">
    <citation type="submission" date="2020-09" db="EMBL/GenBank/DDBJ databases">
        <authorList>
            <person name="Sun Q."/>
            <person name="Zhou Y."/>
        </authorList>
    </citation>
    <scope>NUCLEOTIDE SEQUENCE</scope>
    <source>
        <strain evidence="2">CGMCC 4.7201</strain>
    </source>
</reference>
<keyword evidence="3" id="KW-1185">Reference proteome</keyword>
<dbReference type="RefSeq" id="WP_189135090.1">
    <property type="nucleotide sequence ID" value="NZ_BMMS01000036.1"/>
</dbReference>
<accession>A0A917ZY28</accession>
<sequence length="113" mass="11805">MTTTWRTLACVTAVCAAAVLTGCTDPQESTDKARSKAAAAAAQTLLCRSGTQWADGDKDAQKIMQPAFDALIGKYRHDANESVRELARAAESLMDAGDSTKNAAVAALRAQCG</sequence>